<organism evidence="5 6">
    <name type="scientific">Jatrophihabitans lederbergiae</name>
    <dbReference type="NCBI Taxonomy" id="3075547"/>
    <lineage>
        <taxon>Bacteria</taxon>
        <taxon>Bacillati</taxon>
        <taxon>Actinomycetota</taxon>
        <taxon>Actinomycetes</taxon>
        <taxon>Jatrophihabitantales</taxon>
        <taxon>Jatrophihabitantaceae</taxon>
        <taxon>Jatrophihabitans</taxon>
    </lineage>
</organism>
<dbReference type="Gene3D" id="3.30.390.10">
    <property type="entry name" value="Enolase-like, N-terminal domain"/>
    <property type="match status" value="1"/>
</dbReference>
<gene>
    <name evidence="5" type="ORF">RM423_21785</name>
</gene>
<dbReference type="Proteomes" id="UP001183176">
    <property type="component" value="Unassembled WGS sequence"/>
</dbReference>
<dbReference type="InterPro" id="IPR013341">
    <property type="entry name" value="Mandelate_racemase_N_dom"/>
</dbReference>
<dbReference type="PANTHER" id="PTHR13794:SF58">
    <property type="entry name" value="MITOCHONDRIAL ENOLASE SUPERFAMILY MEMBER 1"/>
    <property type="match status" value="1"/>
</dbReference>
<comment type="caution">
    <text evidence="5">The sequence shown here is derived from an EMBL/GenBank/DDBJ whole genome shotgun (WGS) entry which is preliminary data.</text>
</comment>
<dbReference type="EMBL" id="JAVREH010000064">
    <property type="protein sequence ID" value="MDT0264010.1"/>
    <property type="molecule type" value="Genomic_DNA"/>
</dbReference>
<keyword evidence="2" id="KW-0479">Metal-binding</keyword>
<feature type="domain" description="Mandelate racemase/muconate lactonizing enzyme C-terminal" evidence="4">
    <location>
        <begin position="170"/>
        <end position="269"/>
    </location>
</feature>
<evidence type="ECO:0000256" key="1">
    <source>
        <dbReference type="ARBA" id="ARBA00001946"/>
    </source>
</evidence>
<reference evidence="6" key="1">
    <citation type="submission" date="2023-07" db="EMBL/GenBank/DDBJ databases">
        <title>30 novel species of actinomycetes from the DSMZ collection.</title>
        <authorList>
            <person name="Nouioui I."/>
        </authorList>
    </citation>
    <scope>NUCLEOTIDE SEQUENCE [LARGE SCALE GENOMIC DNA]</scope>
    <source>
        <strain evidence="6">DSM 44399</strain>
    </source>
</reference>
<dbReference type="InterPro" id="IPR029017">
    <property type="entry name" value="Enolase-like_N"/>
</dbReference>
<dbReference type="SUPFAM" id="SSF51604">
    <property type="entry name" value="Enolase C-terminal domain-like"/>
    <property type="match status" value="1"/>
</dbReference>
<keyword evidence="6" id="KW-1185">Reference proteome</keyword>
<dbReference type="SFLD" id="SFLDS00001">
    <property type="entry name" value="Enolase"/>
    <property type="match status" value="1"/>
</dbReference>
<evidence type="ECO:0000256" key="2">
    <source>
        <dbReference type="ARBA" id="ARBA00022723"/>
    </source>
</evidence>
<dbReference type="InterPro" id="IPR013342">
    <property type="entry name" value="Mandelate_racemase_C"/>
</dbReference>
<protein>
    <submittedName>
        <fullName evidence="5">Mandelate racemase/muconate lactonizing enzyme family protein</fullName>
    </submittedName>
</protein>
<proteinExistence type="predicted"/>
<dbReference type="InterPro" id="IPR046945">
    <property type="entry name" value="RHMD-like"/>
</dbReference>
<dbReference type="SMART" id="SM00922">
    <property type="entry name" value="MR_MLE"/>
    <property type="match status" value="1"/>
</dbReference>
<dbReference type="RefSeq" id="WP_311425153.1">
    <property type="nucleotide sequence ID" value="NZ_JAVREH010000064.1"/>
</dbReference>
<name>A0ABU2JG85_9ACTN</name>
<dbReference type="Pfam" id="PF02746">
    <property type="entry name" value="MR_MLE_N"/>
    <property type="match status" value="1"/>
</dbReference>
<dbReference type="SUPFAM" id="SSF54826">
    <property type="entry name" value="Enolase N-terminal domain-like"/>
    <property type="match status" value="1"/>
</dbReference>
<dbReference type="InterPro" id="IPR036849">
    <property type="entry name" value="Enolase-like_C_sf"/>
</dbReference>
<evidence type="ECO:0000256" key="3">
    <source>
        <dbReference type="ARBA" id="ARBA00022842"/>
    </source>
</evidence>
<accession>A0ABU2JG85</accession>
<keyword evidence="3" id="KW-0460">Magnesium</keyword>
<dbReference type="PANTHER" id="PTHR13794">
    <property type="entry name" value="ENOLASE SUPERFAMILY, MANDELATE RACEMASE"/>
    <property type="match status" value="1"/>
</dbReference>
<evidence type="ECO:0000313" key="5">
    <source>
        <dbReference type="EMBL" id="MDT0264010.1"/>
    </source>
</evidence>
<dbReference type="Pfam" id="PF13378">
    <property type="entry name" value="MR_MLE_C"/>
    <property type="match status" value="1"/>
</dbReference>
<evidence type="ECO:0000259" key="4">
    <source>
        <dbReference type="SMART" id="SM00922"/>
    </source>
</evidence>
<evidence type="ECO:0000313" key="6">
    <source>
        <dbReference type="Proteomes" id="UP001183176"/>
    </source>
</evidence>
<sequence length="393" mass="43054">MVPNAPDVARVAGPVDAASPKGSGVHITAIETVPVRAPLAREFRGSYYRMTHRATLVVRVLTDAGIVGEAYVGDEDATAREIQAVLLNEIAPRVAGLDVLATEQCWQAGYPATFDILRDRRIGLVALAAMDTAVWDAVGKVLGQPLWRLWGGARNRVPMTAIGGYYGEPLGPIEDEIGYYRDALGLAGMKFKVGGRSPAVDAERVRRARAAAGPDFVICIDANQGYTVPAAIELARRLEGADIRWFEEPVQWHNDRRALRDVRYMGGIPVCAGQSELSASGCRDLMEAGSIDVCNFDASWSGGPTVWRRAAAIASSYDVQMGHHEEPQVSTHLLASIPHGTYAECFHPDRDPFWWALVTNRPELRNGELTLSDRPGLGWDLDWDYIERHRLDA</sequence>
<dbReference type="InterPro" id="IPR029065">
    <property type="entry name" value="Enolase_C-like"/>
</dbReference>
<dbReference type="Gene3D" id="3.20.20.120">
    <property type="entry name" value="Enolase-like C-terminal domain"/>
    <property type="match status" value="1"/>
</dbReference>
<dbReference type="CDD" id="cd03316">
    <property type="entry name" value="MR_like"/>
    <property type="match status" value="1"/>
</dbReference>
<comment type="cofactor">
    <cofactor evidence="1">
        <name>Mg(2+)</name>
        <dbReference type="ChEBI" id="CHEBI:18420"/>
    </cofactor>
</comment>